<dbReference type="STRING" id="765257.A0A0C9YTT1"/>
<protein>
    <recommendedName>
        <fullName evidence="5">CCHC-type domain-containing protein</fullName>
    </recommendedName>
</protein>
<proteinExistence type="predicted"/>
<reference evidence="3 4" key="1">
    <citation type="submission" date="2014-04" db="EMBL/GenBank/DDBJ databases">
        <authorList>
            <consortium name="DOE Joint Genome Institute"/>
            <person name="Kuo A."/>
            <person name="Kohler A."/>
            <person name="Costa M.D."/>
            <person name="Nagy L.G."/>
            <person name="Floudas D."/>
            <person name="Copeland A."/>
            <person name="Barry K.W."/>
            <person name="Cichocki N."/>
            <person name="Veneault-Fourrey C."/>
            <person name="LaButti K."/>
            <person name="Lindquist E.A."/>
            <person name="Lipzen A."/>
            <person name="Lundell T."/>
            <person name="Morin E."/>
            <person name="Murat C."/>
            <person name="Sun H."/>
            <person name="Tunlid A."/>
            <person name="Henrissat B."/>
            <person name="Grigoriev I.V."/>
            <person name="Hibbett D.S."/>
            <person name="Martin F."/>
            <person name="Nordberg H.P."/>
            <person name="Cantor M.N."/>
            <person name="Hua S.X."/>
        </authorList>
    </citation>
    <scope>NUCLEOTIDE SEQUENCE [LARGE SCALE GENOMIC DNA]</scope>
    <source>
        <strain evidence="3 4">441</strain>
    </source>
</reference>
<dbReference type="GO" id="GO:0006397">
    <property type="term" value="P:mRNA processing"/>
    <property type="evidence" value="ECO:0007669"/>
    <property type="project" value="UniProtKB-KW"/>
</dbReference>
<feature type="region of interest" description="Disordered" evidence="2">
    <location>
        <begin position="80"/>
        <end position="112"/>
    </location>
</feature>
<dbReference type="EMBL" id="KN833771">
    <property type="protein sequence ID" value="KIK20116.1"/>
    <property type="molecule type" value="Genomic_DNA"/>
</dbReference>
<gene>
    <name evidence="3" type="ORF">PISMIDRAFT_13184</name>
</gene>
<evidence type="ECO:0000313" key="4">
    <source>
        <dbReference type="Proteomes" id="UP000054018"/>
    </source>
</evidence>
<reference evidence="4" key="2">
    <citation type="submission" date="2015-01" db="EMBL/GenBank/DDBJ databases">
        <title>Evolutionary Origins and Diversification of the Mycorrhizal Mutualists.</title>
        <authorList>
            <consortium name="DOE Joint Genome Institute"/>
            <consortium name="Mycorrhizal Genomics Consortium"/>
            <person name="Kohler A."/>
            <person name="Kuo A."/>
            <person name="Nagy L.G."/>
            <person name="Floudas D."/>
            <person name="Copeland A."/>
            <person name="Barry K.W."/>
            <person name="Cichocki N."/>
            <person name="Veneault-Fourrey C."/>
            <person name="LaButti K."/>
            <person name="Lindquist E.A."/>
            <person name="Lipzen A."/>
            <person name="Lundell T."/>
            <person name="Morin E."/>
            <person name="Murat C."/>
            <person name="Riley R."/>
            <person name="Ohm R."/>
            <person name="Sun H."/>
            <person name="Tunlid A."/>
            <person name="Henrissat B."/>
            <person name="Grigoriev I.V."/>
            <person name="Hibbett D.S."/>
            <person name="Martin F."/>
        </authorList>
    </citation>
    <scope>NUCLEOTIDE SEQUENCE [LARGE SCALE GENOMIC DNA]</scope>
    <source>
        <strain evidence="4">441</strain>
    </source>
</reference>
<evidence type="ECO:0000313" key="3">
    <source>
        <dbReference type="EMBL" id="KIK20116.1"/>
    </source>
</evidence>
<dbReference type="AlphaFoldDB" id="A0A0C9YTT1"/>
<name>A0A0C9YTT1_9AGAM</name>
<sequence>MVISLPQSYSTLWTILMSTNDKLTIDVVISQVLIEERTHQGSQAHSALVAVTSSAKSKSKGKGKDKSKIKCYKCKEVRHTKDKCPQKASGEGKALSDGKEDKEKSRDKGNLTAKVVQVQEVREQSLQLFMAQKGPVTSLTKWVVDSGSWNHQNQ</sequence>
<dbReference type="Gene3D" id="4.10.60.10">
    <property type="entry name" value="Zinc finger, CCHC-type"/>
    <property type="match status" value="1"/>
</dbReference>
<feature type="region of interest" description="Disordered" evidence="2">
    <location>
        <begin position="44"/>
        <end position="68"/>
    </location>
</feature>
<evidence type="ECO:0000256" key="2">
    <source>
        <dbReference type="SAM" id="MobiDB-lite"/>
    </source>
</evidence>
<keyword evidence="4" id="KW-1185">Reference proteome</keyword>
<organism evidence="3 4">
    <name type="scientific">Pisolithus microcarpus 441</name>
    <dbReference type="NCBI Taxonomy" id="765257"/>
    <lineage>
        <taxon>Eukaryota</taxon>
        <taxon>Fungi</taxon>
        <taxon>Dikarya</taxon>
        <taxon>Basidiomycota</taxon>
        <taxon>Agaricomycotina</taxon>
        <taxon>Agaricomycetes</taxon>
        <taxon>Agaricomycetidae</taxon>
        <taxon>Boletales</taxon>
        <taxon>Sclerodermatineae</taxon>
        <taxon>Pisolithaceae</taxon>
        <taxon>Pisolithus</taxon>
    </lineage>
</organism>
<accession>A0A0C9YTT1</accession>
<dbReference type="HOGENOM" id="CLU_154035_0_0_1"/>
<dbReference type="SUPFAM" id="SSF57756">
    <property type="entry name" value="Retrovirus zinc finger-like domains"/>
    <property type="match status" value="1"/>
</dbReference>
<feature type="compositionally biased region" description="Basic and acidic residues" evidence="2">
    <location>
        <begin position="94"/>
        <end position="109"/>
    </location>
</feature>
<keyword evidence="1" id="KW-0507">mRNA processing</keyword>
<dbReference type="Proteomes" id="UP000054018">
    <property type="component" value="Unassembled WGS sequence"/>
</dbReference>
<dbReference type="InterPro" id="IPR036875">
    <property type="entry name" value="Znf_CCHC_sf"/>
</dbReference>
<dbReference type="GO" id="GO:0003676">
    <property type="term" value="F:nucleic acid binding"/>
    <property type="evidence" value="ECO:0007669"/>
    <property type="project" value="InterPro"/>
</dbReference>
<evidence type="ECO:0008006" key="5">
    <source>
        <dbReference type="Google" id="ProtNLM"/>
    </source>
</evidence>
<dbReference type="GO" id="GO:0008270">
    <property type="term" value="F:zinc ion binding"/>
    <property type="evidence" value="ECO:0007669"/>
    <property type="project" value="InterPro"/>
</dbReference>
<evidence type="ECO:0000256" key="1">
    <source>
        <dbReference type="ARBA" id="ARBA00022664"/>
    </source>
</evidence>